<dbReference type="InterPro" id="IPR001611">
    <property type="entry name" value="Leu-rich_rpt"/>
</dbReference>
<keyword evidence="2" id="KW-0812">Transmembrane</keyword>
<dbReference type="OMA" id="YHINCGS"/>
<dbReference type="InterPro" id="IPR024788">
    <property type="entry name" value="Malectin-like_Carb-bd_dom"/>
</dbReference>
<name>A0A0K9PTV5_ZOSMR</name>
<accession>A0A0K9PTV5</accession>
<dbReference type="InterPro" id="IPR032675">
    <property type="entry name" value="LRR_dom_sf"/>
</dbReference>
<keyword evidence="2" id="KW-1133">Transmembrane helix</keyword>
<feature type="domain" description="Malectin-like" evidence="3">
    <location>
        <begin position="28"/>
        <end position="351"/>
    </location>
</feature>
<feature type="transmembrane region" description="Helical" evidence="2">
    <location>
        <begin position="541"/>
        <end position="559"/>
    </location>
</feature>
<dbReference type="GO" id="GO:0016301">
    <property type="term" value="F:kinase activity"/>
    <property type="evidence" value="ECO:0007669"/>
    <property type="project" value="UniProtKB-KW"/>
</dbReference>
<evidence type="ECO:0000256" key="1">
    <source>
        <dbReference type="ARBA" id="ARBA00004167"/>
    </source>
</evidence>
<dbReference type="FunFam" id="3.80.10.10:FF:000135">
    <property type="entry name" value="Putative LRR receptor-like serine/threonine-protein kinase"/>
    <property type="match status" value="1"/>
</dbReference>
<comment type="caution">
    <text evidence="4">The sequence shown here is derived from an EMBL/GenBank/DDBJ whole genome shotgun (WGS) entry which is preliminary data.</text>
</comment>
<dbReference type="PANTHER" id="PTHR45631:SF191">
    <property type="entry name" value="DI-GLUCOSE BINDING PROTEIN WITH LEUCINE-RICH REPEAT DOMAIN-CONTAINING PROTEIN"/>
    <property type="match status" value="1"/>
</dbReference>
<evidence type="ECO:0000313" key="4">
    <source>
        <dbReference type="EMBL" id="KMZ72483.1"/>
    </source>
</evidence>
<dbReference type="PANTHER" id="PTHR45631">
    <property type="entry name" value="OS07G0107800 PROTEIN-RELATED"/>
    <property type="match status" value="1"/>
</dbReference>
<dbReference type="SUPFAM" id="SSF52058">
    <property type="entry name" value="L domain-like"/>
    <property type="match status" value="1"/>
</dbReference>
<protein>
    <submittedName>
        <fullName evidence="4">Leucine-rich repeat protein kinase family protein</fullName>
    </submittedName>
</protein>
<proteinExistence type="predicted"/>
<sequence>MSRLFFLFLHITTISVYIAFATYPSILIDCGSTTLTNQTWVSDRYFSGGSPAVVAEPHTFSNVQERTLRFFSPLSYGKANCYSVPTAPGRYRVRVFTVYDNYDSKLNPPNFDVAVENTVVFGWRRPWPDLAVRSGAYSDVFVFSNDGNVDVCFYSASGGDAPVIGSLEVIGVDPSCYDTSSIGKNLVLINYGRLTCGSELFTDEGDRYRRIWQSDASFRSSKVKILSTNKPIANSSISPDYFPSWLYQSAITSVSTNESIEYSMEVDVEMNYVLWFHFAEIDPTVTKIGQRVFDITVDGLNVKRMDIFKQVGSFTAFQWQYVTNNLTKTNLSVKISPVVGVPLMSGLENYAMSPRGQATVPSQVMGMKGLKDSLEIPDRMGWNGDPCAPSGWDAWEGVTCHGSEDGLSFAITQLDLGSQGLRGYISDQIHHLSNLVRLNLSSNSLHGELPSGIGQKSLQQLDLSRNRFSGSIPDMLSSSSLKLVLLNSNELEGQVPEKLYSVGVHGGAIDLSGNKGLCGVPSLPSCSLIGKTRKLSRGLKLTIGLSCAVALLSVIALGFRFCCKTRTSGYDCVGYSQDSTSISKFSGKRNKYRSQESMVHLELQPQNSQN</sequence>
<dbReference type="OrthoDB" id="2018673at2759"/>
<dbReference type="GO" id="GO:0016020">
    <property type="term" value="C:membrane"/>
    <property type="evidence" value="ECO:0007669"/>
    <property type="project" value="UniProtKB-SubCell"/>
</dbReference>
<evidence type="ECO:0000313" key="5">
    <source>
        <dbReference type="Proteomes" id="UP000036987"/>
    </source>
</evidence>
<reference evidence="5" key="1">
    <citation type="journal article" date="2016" name="Nature">
        <title>The genome of the seagrass Zostera marina reveals angiosperm adaptation to the sea.</title>
        <authorList>
            <person name="Olsen J.L."/>
            <person name="Rouze P."/>
            <person name="Verhelst B."/>
            <person name="Lin Y.-C."/>
            <person name="Bayer T."/>
            <person name="Collen J."/>
            <person name="Dattolo E."/>
            <person name="De Paoli E."/>
            <person name="Dittami S."/>
            <person name="Maumus F."/>
            <person name="Michel G."/>
            <person name="Kersting A."/>
            <person name="Lauritano C."/>
            <person name="Lohaus R."/>
            <person name="Toepel M."/>
            <person name="Tonon T."/>
            <person name="Vanneste K."/>
            <person name="Amirebrahimi M."/>
            <person name="Brakel J."/>
            <person name="Bostroem C."/>
            <person name="Chovatia M."/>
            <person name="Grimwood J."/>
            <person name="Jenkins J.W."/>
            <person name="Jueterbock A."/>
            <person name="Mraz A."/>
            <person name="Stam W.T."/>
            <person name="Tice H."/>
            <person name="Bornberg-Bauer E."/>
            <person name="Green P.J."/>
            <person name="Pearson G.A."/>
            <person name="Procaccini G."/>
            <person name="Duarte C.M."/>
            <person name="Schmutz J."/>
            <person name="Reusch T.B.H."/>
            <person name="Van de Peer Y."/>
        </authorList>
    </citation>
    <scope>NUCLEOTIDE SEQUENCE [LARGE SCALE GENOMIC DNA]</scope>
    <source>
        <strain evidence="5">cv. Finnish</strain>
    </source>
</reference>
<dbReference type="EMBL" id="LFYR01000625">
    <property type="protein sequence ID" value="KMZ72483.1"/>
    <property type="molecule type" value="Genomic_DNA"/>
</dbReference>
<comment type="subcellular location">
    <subcellularLocation>
        <location evidence="1">Membrane</location>
        <topology evidence="1">Single-pass membrane protein</topology>
    </subcellularLocation>
</comment>
<dbReference type="Gene3D" id="3.80.10.10">
    <property type="entry name" value="Ribonuclease Inhibitor"/>
    <property type="match status" value="1"/>
</dbReference>
<dbReference type="STRING" id="29655.A0A0K9PTV5"/>
<dbReference type="Proteomes" id="UP000036987">
    <property type="component" value="Unassembled WGS sequence"/>
</dbReference>
<keyword evidence="4" id="KW-0808">Transferase</keyword>
<keyword evidence="4" id="KW-0418">Kinase</keyword>
<dbReference type="AlphaFoldDB" id="A0A0K9PTV5"/>
<gene>
    <name evidence="4" type="ORF">ZOSMA_162G00020</name>
</gene>
<keyword evidence="5" id="KW-1185">Reference proteome</keyword>
<dbReference type="Pfam" id="PF00560">
    <property type="entry name" value="LRR_1"/>
    <property type="match status" value="2"/>
</dbReference>
<organism evidence="4 5">
    <name type="scientific">Zostera marina</name>
    <name type="common">Eelgrass</name>
    <dbReference type="NCBI Taxonomy" id="29655"/>
    <lineage>
        <taxon>Eukaryota</taxon>
        <taxon>Viridiplantae</taxon>
        <taxon>Streptophyta</taxon>
        <taxon>Embryophyta</taxon>
        <taxon>Tracheophyta</taxon>
        <taxon>Spermatophyta</taxon>
        <taxon>Magnoliopsida</taxon>
        <taxon>Liliopsida</taxon>
        <taxon>Zosteraceae</taxon>
        <taxon>Zostera</taxon>
    </lineage>
</organism>
<dbReference type="Gene3D" id="2.60.120.430">
    <property type="entry name" value="Galactose-binding lectin"/>
    <property type="match status" value="1"/>
</dbReference>
<evidence type="ECO:0000256" key="2">
    <source>
        <dbReference type="SAM" id="Phobius"/>
    </source>
</evidence>
<keyword evidence="2" id="KW-0472">Membrane</keyword>
<evidence type="ECO:0000259" key="3">
    <source>
        <dbReference type="Pfam" id="PF12819"/>
    </source>
</evidence>
<dbReference type="Pfam" id="PF12819">
    <property type="entry name" value="Malectin_like"/>
    <property type="match status" value="1"/>
</dbReference>